<sequence>MKANYNEINYGNEFVRYAYRKFLNHPLSESLGKRLRMDRLPTSSFAMREGSIIESLETVLMGGVGIAVILYAKDLLFEGRFVEGAFLGTAGILYESFLVKRIADTILEPPSELLDR</sequence>
<organism evidence="1 2">
    <name type="scientific">Candidatus Daviesbacteria bacterium RIFCSPHIGHO2_12_FULL_37_11</name>
    <dbReference type="NCBI Taxonomy" id="1797777"/>
    <lineage>
        <taxon>Bacteria</taxon>
        <taxon>Candidatus Daviesiibacteriota</taxon>
    </lineage>
</organism>
<accession>A0A1F5KAK2</accession>
<evidence type="ECO:0000313" key="2">
    <source>
        <dbReference type="Proteomes" id="UP000176527"/>
    </source>
</evidence>
<dbReference type="EMBL" id="MFDE01000038">
    <property type="protein sequence ID" value="OGE37641.1"/>
    <property type="molecule type" value="Genomic_DNA"/>
</dbReference>
<gene>
    <name evidence="1" type="ORF">A3F00_04275</name>
</gene>
<dbReference type="AlphaFoldDB" id="A0A1F5KAK2"/>
<proteinExistence type="predicted"/>
<evidence type="ECO:0000313" key="1">
    <source>
        <dbReference type="EMBL" id="OGE37641.1"/>
    </source>
</evidence>
<name>A0A1F5KAK2_9BACT</name>
<dbReference type="Proteomes" id="UP000176527">
    <property type="component" value="Unassembled WGS sequence"/>
</dbReference>
<comment type="caution">
    <text evidence="1">The sequence shown here is derived from an EMBL/GenBank/DDBJ whole genome shotgun (WGS) entry which is preliminary data.</text>
</comment>
<protein>
    <submittedName>
        <fullName evidence="1">Uncharacterized protein</fullName>
    </submittedName>
</protein>
<reference evidence="1 2" key="1">
    <citation type="journal article" date="2016" name="Nat. Commun.">
        <title>Thousands of microbial genomes shed light on interconnected biogeochemical processes in an aquifer system.</title>
        <authorList>
            <person name="Anantharaman K."/>
            <person name="Brown C.T."/>
            <person name="Hug L.A."/>
            <person name="Sharon I."/>
            <person name="Castelle C.J."/>
            <person name="Probst A.J."/>
            <person name="Thomas B.C."/>
            <person name="Singh A."/>
            <person name="Wilkins M.J."/>
            <person name="Karaoz U."/>
            <person name="Brodie E.L."/>
            <person name="Williams K.H."/>
            <person name="Hubbard S.S."/>
            <person name="Banfield J.F."/>
        </authorList>
    </citation>
    <scope>NUCLEOTIDE SEQUENCE [LARGE SCALE GENOMIC DNA]</scope>
</reference>